<evidence type="ECO:0000256" key="1">
    <source>
        <dbReference type="SAM" id="MobiDB-lite"/>
    </source>
</evidence>
<dbReference type="EMBL" id="CAICTM010000669">
    <property type="protein sequence ID" value="CAB9514708.1"/>
    <property type="molecule type" value="Genomic_DNA"/>
</dbReference>
<feature type="region of interest" description="Disordered" evidence="1">
    <location>
        <begin position="48"/>
        <end position="69"/>
    </location>
</feature>
<name>A0A9N8HLA8_9STRA</name>
<organism evidence="2 3">
    <name type="scientific">Seminavis robusta</name>
    <dbReference type="NCBI Taxonomy" id="568900"/>
    <lineage>
        <taxon>Eukaryota</taxon>
        <taxon>Sar</taxon>
        <taxon>Stramenopiles</taxon>
        <taxon>Ochrophyta</taxon>
        <taxon>Bacillariophyta</taxon>
        <taxon>Bacillariophyceae</taxon>
        <taxon>Bacillariophycidae</taxon>
        <taxon>Naviculales</taxon>
        <taxon>Naviculaceae</taxon>
        <taxon>Seminavis</taxon>
    </lineage>
</organism>
<protein>
    <submittedName>
        <fullName evidence="2">Uncharacterized protein</fullName>
    </submittedName>
</protein>
<dbReference type="SUPFAM" id="SSF52047">
    <property type="entry name" value="RNI-like"/>
    <property type="match status" value="1"/>
</dbReference>
<accession>A0A9N8HLA8</accession>
<reference evidence="2" key="1">
    <citation type="submission" date="2020-06" db="EMBL/GenBank/DDBJ databases">
        <authorList>
            <consortium name="Plant Systems Biology data submission"/>
        </authorList>
    </citation>
    <scope>NUCLEOTIDE SEQUENCE</scope>
    <source>
        <strain evidence="2">D6</strain>
    </source>
</reference>
<keyword evidence="3" id="KW-1185">Reference proteome</keyword>
<evidence type="ECO:0000313" key="3">
    <source>
        <dbReference type="Proteomes" id="UP001153069"/>
    </source>
</evidence>
<comment type="caution">
    <text evidence="2">The sequence shown here is derived from an EMBL/GenBank/DDBJ whole genome shotgun (WGS) entry which is preliminary data.</text>
</comment>
<sequence length="348" mass="39046">MHPAYDHGLVQSTAVGTIALLLVFSLSRNCARLSQFCQCFGKPSQVTRHSVSSSHFPQRTSTRDRQSLASRRNHIRQNFTCTGGHCDNTQSGSIPWGLLVTANHPTTSGRKRQKTNEEDEDEDDMDEVDDTFQPAIQAMKSISGHSRLQQITIYGPSLVAAAPELHTNATLRFLKVKLGMIKRRTRSNNTFEGQVLADVVRSAPSLATLVLTVGHEALRCRIDGQILHVIQALQENTTITKLDLPYHPKNHDIQEAMIDMLQENNMTLTEINVLLSSDNDNAAEDETFLQKQEFFLRLNRLGRKRLLQLSPADRRPWIETLATVSNDVSSLFYFLSKNPTLCSHVATE</sequence>
<feature type="compositionally biased region" description="Acidic residues" evidence="1">
    <location>
        <begin position="117"/>
        <end position="127"/>
    </location>
</feature>
<feature type="region of interest" description="Disordered" evidence="1">
    <location>
        <begin position="100"/>
        <end position="127"/>
    </location>
</feature>
<evidence type="ECO:0000313" key="2">
    <source>
        <dbReference type="EMBL" id="CAB9514708.1"/>
    </source>
</evidence>
<dbReference type="Gene3D" id="3.80.10.10">
    <property type="entry name" value="Ribonuclease Inhibitor"/>
    <property type="match status" value="1"/>
</dbReference>
<feature type="compositionally biased region" description="Polar residues" evidence="1">
    <location>
        <begin position="48"/>
        <end position="60"/>
    </location>
</feature>
<dbReference type="Proteomes" id="UP001153069">
    <property type="component" value="Unassembled WGS sequence"/>
</dbReference>
<gene>
    <name evidence="2" type="ORF">SEMRO_670_G184610.1</name>
</gene>
<dbReference type="AlphaFoldDB" id="A0A9N8HLA8"/>
<proteinExistence type="predicted"/>
<dbReference type="InterPro" id="IPR032675">
    <property type="entry name" value="LRR_dom_sf"/>
</dbReference>